<protein>
    <recommendedName>
        <fullName evidence="6">Ion-translocating oxidoreductase complex subunit G</fullName>
        <ecNumber evidence="6">7.-.-.-</ecNumber>
    </recommendedName>
    <alternativeName>
        <fullName evidence="6">Rnf electron transport complex subunit G</fullName>
    </alternativeName>
</protein>
<proteinExistence type="inferred from homology"/>
<dbReference type="PANTHER" id="PTHR36118:SF1">
    <property type="entry name" value="ION-TRANSLOCATING OXIDOREDUCTASE COMPLEX SUBUNIT G"/>
    <property type="match status" value="1"/>
</dbReference>
<name>A0A9X1B9I6_9GAMM</name>
<dbReference type="GO" id="GO:0022900">
    <property type="term" value="P:electron transport chain"/>
    <property type="evidence" value="ECO:0007669"/>
    <property type="project" value="UniProtKB-UniRule"/>
</dbReference>
<evidence type="ECO:0000256" key="5">
    <source>
        <dbReference type="ARBA" id="ARBA00022982"/>
    </source>
</evidence>
<keyword evidence="1 6" id="KW-0813">Transport</keyword>
<comment type="subunit">
    <text evidence="6">The complex is composed of six subunits: RnfA, RnfB, RnfC, RnfD, RnfE and RnfG.</text>
</comment>
<reference evidence="9 10" key="1">
    <citation type="journal article" date="2020" name="Microorganisms">
        <title>Osmotic Adaptation and Compatible Solute Biosynthesis of Phototrophic Bacteria as Revealed from Genome Analyses.</title>
        <authorList>
            <person name="Imhoff J.F."/>
            <person name="Rahn T."/>
            <person name="Kunzel S."/>
            <person name="Keller A."/>
            <person name="Neulinger S.C."/>
        </authorList>
    </citation>
    <scope>NUCLEOTIDE SEQUENCE [LARGE SCALE GENOMIC DNA]</scope>
    <source>
        <strain evidence="9 10">DSM 21303</strain>
    </source>
</reference>
<keyword evidence="6" id="KW-1003">Cell membrane</keyword>
<dbReference type="InterPro" id="IPR010209">
    <property type="entry name" value="Ion_transpt_RnfG/RsxG"/>
</dbReference>
<dbReference type="PANTHER" id="PTHR36118">
    <property type="entry name" value="ION-TRANSLOCATING OXIDOREDUCTASE COMPLEX SUBUNIT G"/>
    <property type="match status" value="1"/>
</dbReference>
<comment type="subcellular location">
    <subcellularLocation>
        <location evidence="6">Cell inner membrane</location>
        <topology evidence="6">Single-pass membrane protein</topology>
    </subcellularLocation>
</comment>
<dbReference type="EMBL" id="NRSD01000018">
    <property type="protein sequence ID" value="MBK1645994.1"/>
    <property type="molecule type" value="Genomic_DNA"/>
</dbReference>
<keyword evidence="6" id="KW-0997">Cell inner membrane</keyword>
<organism evidence="9 10">
    <name type="scientific">Thiocapsa imhoffii</name>
    <dbReference type="NCBI Taxonomy" id="382777"/>
    <lineage>
        <taxon>Bacteria</taxon>
        <taxon>Pseudomonadati</taxon>
        <taxon>Pseudomonadota</taxon>
        <taxon>Gammaproteobacteria</taxon>
        <taxon>Chromatiales</taxon>
        <taxon>Chromatiaceae</taxon>
        <taxon>Thiocapsa</taxon>
    </lineage>
</organism>
<keyword evidence="6 7" id="KW-0472">Membrane</keyword>
<keyword evidence="6 7" id="KW-1133">Transmembrane helix</keyword>
<evidence type="ECO:0000256" key="4">
    <source>
        <dbReference type="ARBA" id="ARBA00022643"/>
    </source>
</evidence>
<dbReference type="AlphaFoldDB" id="A0A9X1B9I6"/>
<keyword evidence="4 6" id="KW-0288">FMN</keyword>
<evidence type="ECO:0000256" key="2">
    <source>
        <dbReference type="ARBA" id="ARBA00022553"/>
    </source>
</evidence>
<dbReference type="Proteomes" id="UP001138802">
    <property type="component" value="Unassembled WGS sequence"/>
</dbReference>
<keyword evidence="6" id="KW-1278">Translocase</keyword>
<evidence type="ECO:0000259" key="8">
    <source>
        <dbReference type="SMART" id="SM00900"/>
    </source>
</evidence>
<dbReference type="EC" id="7.-.-.-" evidence="6"/>
<evidence type="ECO:0000256" key="7">
    <source>
        <dbReference type="SAM" id="Phobius"/>
    </source>
</evidence>
<feature type="transmembrane region" description="Helical" evidence="7">
    <location>
        <begin position="26"/>
        <end position="48"/>
    </location>
</feature>
<dbReference type="Pfam" id="PF04205">
    <property type="entry name" value="FMN_bind"/>
    <property type="match status" value="1"/>
</dbReference>
<keyword evidence="10" id="KW-1185">Reference proteome</keyword>
<comment type="similarity">
    <text evidence="6">Belongs to the RnfG family.</text>
</comment>
<keyword evidence="6 7" id="KW-0812">Transmembrane</keyword>
<evidence type="ECO:0000256" key="1">
    <source>
        <dbReference type="ARBA" id="ARBA00022448"/>
    </source>
</evidence>
<feature type="modified residue" description="FMN phosphoryl threonine" evidence="6">
    <location>
        <position position="203"/>
    </location>
</feature>
<dbReference type="RefSeq" id="WP_200388811.1">
    <property type="nucleotide sequence ID" value="NZ_NRSD01000018.1"/>
</dbReference>
<keyword evidence="5 6" id="KW-0249">Electron transport</keyword>
<dbReference type="SMART" id="SM00900">
    <property type="entry name" value="FMN_bind"/>
    <property type="match status" value="1"/>
</dbReference>
<feature type="domain" description="FMN-binding" evidence="8">
    <location>
        <begin position="118"/>
        <end position="220"/>
    </location>
</feature>
<sequence length="236" mass="25460">MSVDVETHSQPQREPSTPLPVTPSWAMLRTLAGIATLSGLLVVMVYQFTQPIIAENERVLTERAVFEVLPGASSNVIFILDEHGISQVGEGRSGVRIFAGYRPDGSLRGIAFPAAARGYQDVIQFLFGYDPACACIIGSKVLRSTETPGLGDKIDNDPRFLANFDALDARLDPDGRALLNPITLVAQGTKTDPWQIDGISGSTISAQAMARALNEAAQRFLPIIQREQATLTQPTP</sequence>
<dbReference type="GO" id="GO:0005886">
    <property type="term" value="C:plasma membrane"/>
    <property type="evidence" value="ECO:0007669"/>
    <property type="project" value="UniProtKB-SubCell"/>
</dbReference>
<dbReference type="HAMAP" id="MF_00479">
    <property type="entry name" value="RsxG_RnfG"/>
    <property type="match status" value="1"/>
</dbReference>
<dbReference type="InterPro" id="IPR007329">
    <property type="entry name" value="FMN-bd"/>
</dbReference>
<keyword evidence="3 6" id="KW-0285">Flavoprotein</keyword>
<evidence type="ECO:0000313" key="10">
    <source>
        <dbReference type="Proteomes" id="UP001138802"/>
    </source>
</evidence>
<evidence type="ECO:0000313" key="9">
    <source>
        <dbReference type="EMBL" id="MBK1645994.1"/>
    </source>
</evidence>
<comment type="function">
    <text evidence="6">Part of a membrane-bound complex that couples electron transfer with translocation of ions across the membrane.</text>
</comment>
<gene>
    <name evidence="6" type="primary">rnfG</name>
    <name evidence="9" type="ORF">CKO25_15325</name>
</gene>
<comment type="cofactor">
    <cofactor evidence="6">
        <name>FMN</name>
        <dbReference type="ChEBI" id="CHEBI:58210"/>
    </cofactor>
</comment>
<accession>A0A9X1B9I6</accession>
<dbReference type="GO" id="GO:0010181">
    <property type="term" value="F:FMN binding"/>
    <property type="evidence" value="ECO:0007669"/>
    <property type="project" value="InterPro"/>
</dbReference>
<dbReference type="GO" id="GO:0009055">
    <property type="term" value="F:electron transfer activity"/>
    <property type="evidence" value="ECO:0007669"/>
    <property type="project" value="InterPro"/>
</dbReference>
<evidence type="ECO:0000256" key="6">
    <source>
        <dbReference type="HAMAP-Rule" id="MF_00479"/>
    </source>
</evidence>
<evidence type="ECO:0000256" key="3">
    <source>
        <dbReference type="ARBA" id="ARBA00022630"/>
    </source>
</evidence>
<comment type="caution">
    <text evidence="9">The sequence shown here is derived from an EMBL/GenBank/DDBJ whole genome shotgun (WGS) entry which is preliminary data.</text>
</comment>
<keyword evidence="2 6" id="KW-0597">Phosphoprotein</keyword>